<dbReference type="Pfam" id="PF13041">
    <property type="entry name" value="PPR_2"/>
    <property type="match status" value="1"/>
</dbReference>
<evidence type="ECO:0008006" key="6">
    <source>
        <dbReference type="Google" id="ProtNLM"/>
    </source>
</evidence>
<evidence type="ECO:0000256" key="3">
    <source>
        <dbReference type="SAM" id="MobiDB-lite"/>
    </source>
</evidence>
<dbReference type="Gramene" id="RZC62224">
    <property type="protein sequence ID" value="RZC62224"/>
    <property type="gene ID" value="C5167_023985"/>
</dbReference>
<evidence type="ECO:0000256" key="2">
    <source>
        <dbReference type="PROSITE-ProRule" id="PRU00708"/>
    </source>
</evidence>
<dbReference type="PROSITE" id="PS51375">
    <property type="entry name" value="PPR"/>
    <property type="match status" value="2"/>
</dbReference>
<dbReference type="InterPro" id="IPR002885">
    <property type="entry name" value="PPR_rpt"/>
</dbReference>
<keyword evidence="1" id="KW-0677">Repeat</keyword>
<dbReference type="Gene3D" id="1.25.40.10">
    <property type="entry name" value="Tetratricopeptide repeat domain"/>
    <property type="match status" value="2"/>
</dbReference>
<feature type="repeat" description="PPR" evidence="2">
    <location>
        <begin position="352"/>
        <end position="386"/>
    </location>
</feature>
<dbReference type="NCBIfam" id="TIGR00756">
    <property type="entry name" value="PPR"/>
    <property type="match status" value="3"/>
</dbReference>
<evidence type="ECO:0000313" key="5">
    <source>
        <dbReference type="Proteomes" id="UP000316621"/>
    </source>
</evidence>
<evidence type="ECO:0000256" key="1">
    <source>
        <dbReference type="ARBA" id="ARBA00022737"/>
    </source>
</evidence>
<feature type="region of interest" description="Disordered" evidence="3">
    <location>
        <begin position="112"/>
        <end position="138"/>
    </location>
</feature>
<protein>
    <recommendedName>
        <fullName evidence="6">Pentacotripeptide-repeat region of PRORP domain-containing protein</fullName>
    </recommendedName>
</protein>
<dbReference type="PANTHER" id="PTHR47932">
    <property type="entry name" value="ATPASE EXPRESSION PROTEIN 3"/>
    <property type="match status" value="1"/>
</dbReference>
<accession>A0A4Y7JM91</accession>
<reference evidence="4 5" key="1">
    <citation type="journal article" date="2018" name="Science">
        <title>The opium poppy genome and morphinan production.</title>
        <authorList>
            <person name="Guo L."/>
            <person name="Winzer T."/>
            <person name="Yang X."/>
            <person name="Li Y."/>
            <person name="Ning Z."/>
            <person name="He Z."/>
            <person name="Teodor R."/>
            <person name="Lu Y."/>
            <person name="Bowser T.A."/>
            <person name="Graham I.A."/>
            <person name="Ye K."/>
        </authorList>
    </citation>
    <scope>NUCLEOTIDE SEQUENCE [LARGE SCALE GENOMIC DNA]</scope>
    <source>
        <strain evidence="5">cv. HN1</strain>
        <tissue evidence="4">Leaves</tissue>
    </source>
</reference>
<keyword evidence="5" id="KW-1185">Reference proteome</keyword>
<feature type="region of interest" description="Disordered" evidence="3">
    <location>
        <begin position="38"/>
        <end position="88"/>
    </location>
</feature>
<sequence length="438" mass="49710">MVLLLLLLIKFCEKHYYDYAKYYKKKLLEKKKTSGDREGAVAGCSATGGPIQTRASKRRKKVTEEDDWSVDETGGGIQSATSTDDSEESSILRCLELRDSGKIESEAWGLHNDVARGGEKQRDKHSRGTPNAEFSSGGRKDSYVFKFKTKEKHISEDKISPNVLVINGDRLRCTTLAKFLMDEDNRGDLKKSMKELTTLDPKEVDNCKKLSKRYMVYLFGIYEKFMEMLVVMLRKLLELSSVCQICPSTRTFNFVLNLLVSSKRYKIVNDVYMDVARLGVVVNTCSFNILVKGLCKNDDVKKGFELLDEFPKQDCQSNAITYSTLHFLCRNGRTDEAFKLLDRMENEVCDPDTITFSLLISGLGKQGRADEGVDRLDRTKMSGFKPNSGSYQVFLYSIINSKKFIDAKHFIDRNRTMSEGFSPSSFVVQDGDRGTLQQ</sequence>
<dbReference type="GO" id="GO:0003729">
    <property type="term" value="F:mRNA binding"/>
    <property type="evidence" value="ECO:0007669"/>
    <property type="project" value="TreeGrafter"/>
</dbReference>
<dbReference type="Proteomes" id="UP000316621">
    <property type="component" value="Chromosome 5"/>
</dbReference>
<feature type="compositionally biased region" description="Basic and acidic residues" evidence="3">
    <location>
        <begin position="113"/>
        <end position="122"/>
    </location>
</feature>
<gene>
    <name evidence="4" type="ORF">C5167_023985</name>
</gene>
<dbReference type="Pfam" id="PF12854">
    <property type="entry name" value="PPR_1"/>
    <property type="match status" value="1"/>
</dbReference>
<dbReference type="EMBL" id="CM010719">
    <property type="protein sequence ID" value="RZC62224.1"/>
    <property type="molecule type" value="Genomic_DNA"/>
</dbReference>
<dbReference type="AlphaFoldDB" id="A0A4Y7JM91"/>
<evidence type="ECO:0000313" key="4">
    <source>
        <dbReference type="EMBL" id="RZC62224.1"/>
    </source>
</evidence>
<feature type="repeat" description="PPR" evidence="2">
    <location>
        <begin position="283"/>
        <end position="317"/>
    </location>
</feature>
<proteinExistence type="predicted"/>
<dbReference type="InterPro" id="IPR011990">
    <property type="entry name" value="TPR-like_helical_dom_sf"/>
</dbReference>
<dbReference type="PANTHER" id="PTHR47932:SF63">
    <property type="entry name" value="OS08G0290000 PROTEIN"/>
    <property type="match status" value="1"/>
</dbReference>
<organism evidence="4 5">
    <name type="scientific">Papaver somniferum</name>
    <name type="common">Opium poppy</name>
    <dbReference type="NCBI Taxonomy" id="3469"/>
    <lineage>
        <taxon>Eukaryota</taxon>
        <taxon>Viridiplantae</taxon>
        <taxon>Streptophyta</taxon>
        <taxon>Embryophyta</taxon>
        <taxon>Tracheophyta</taxon>
        <taxon>Spermatophyta</taxon>
        <taxon>Magnoliopsida</taxon>
        <taxon>Ranunculales</taxon>
        <taxon>Papaveraceae</taxon>
        <taxon>Papaveroideae</taxon>
        <taxon>Papaver</taxon>
    </lineage>
</organism>
<name>A0A4Y7JM91_PAPSO</name>